<reference evidence="1" key="1">
    <citation type="journal article" date="2014" name="Int. J. Syst. Evol. Microbiol.">
        <title>Complete genome sequence of Corynebacterium casei LMG S-19264T (=DSM 44701T), isolated from a smear-ripened cheese.</title>
        <authorList>
            <consortium name="US DOE Joint Genome Institute (JGI-PGF)"/>
            <person name="Walter F."/>
            <person name="Albersmeier A."/>
            <person name="Kalinowski J."/>
            <person name="Ruckert C."/>
        </authorList>
    </citation>
    <scope>NUCLEOTIDE SEQUENCE</scope>
    <source>
        <strain evidence="1">JCM 4815</strain>
    </source>
</reference>
<dbReference type="AlphaFoldDB" id="A0A918Q0H7"/>
<name>A0A918Q0H7_9ACTN</name>
<protein>
    <submittedName>
        <fullName evidence="1">Uncharacterized protein</fullName>
    </submittedName>
</protein>
<evidence type="ECO:0000313" key="1">
    <source>
        <dbReference type="EMBL" id="GGZ29452.1"/>
    </source>
</evidence>
<dbReference type="Proteomes" id="UP000622166">
    <property type="component" value="Unassembled WGS sequence"/>
</dbReference>
<evidence type="ECO:0000313" key="2">
    <source>
        <dbReference type="Proteomes" id="UP000622166"/>
    </source>
</evidence>
<gene>
    <name evidence="1" type="ORF">GCM10010365_57240</name>
</gene>
<sequence length="85" mass="8352">MGGAGFVGGLLVGLAAGRAGISRDSGAAMELLPGASARPRSVSAQAVPAARAGERAITVLVVRLPCAWLSAEAERAPDAGIGDVR</sequence>
<reference evidence="1" key="2">
    <citation type="submission" date="2020-09" db="EMBL/GenBank/DDBJ databases">
        <authorList>
            <person name="Sun Q."/>
            <person name="Ohkuma M."/>
        </authorList>
    </citation>
    <scope>NUCLEOTIDE SEQUENCE</scope>
    <source>
        <strain evidence="1">JCM 4815</strain>
    </source>
</reference>
<comment type="caution">
    <text evidence="1">The sequence shown here is derived from an EMBL/GenBank/DDBJ whole genome shotgun (WGS) entry which is preliminary data.</text>
</comment>
<accession>A0A918Q0H7</accession>
<keyword evidence="2" id="KW-1185">Reference proteome</keyword>
<proteinExistence type="predicted"/>
<dbReference type="EMBL" id="BMVW01000014">
    <property type="protein sequence ID" value="GGZ29452.1"/>
    <property type="molecule type" value="Genomic_DNA"/>
</dbReference>
<organism evidence="1 2">
    <name type="scientific">Streptomyces poonensis</name>
    <dbReference type="NCBI Taxonomy" id="68255"/>
    <lineage>
        <taxon>Bacteria</taxon>
        <taxon>Bacillati</taxon>
        <taxon>Actinomycetota</taxon>
        <taxon>Actinomycetes</taxon>
        <taxon>Kitasatosporales</taxon>
        <taxon>Streptomycetaceae</taxon>
        <taxon>Streptomyces</taxon>
    </lineage>
</organism>